<dbReference type="GO" id="GO:0055052">
    <property type="term" value="C:ATP-binding cassette (ABC) transporter complex, substrate-binding subunit-containing"/>
    <property type="evidence" value="ECO:0007669"/>
    <property type="project" value="TreeGrafter"/>
</dbReference>
<evidence type="ECO:0000313" key="4">
    <source>
        <dbReference type="EMBL" id="VDG94050.1"/>
    </source>
</evidence>
<dbReference type="Proteomes" id="UP000274225">
    <property type="component" value="Unassembled WGS sequence"/>
</dbReference>
<dbReference type="PANTHER" id="PTHR30061">
    <property type="entry name" value="MALTOSE-BINDING PERIPLASMIC PROTEIN"/>
    <property type="match status" value="1"/>
</dbReference>
<dbReference type="Gene3D" id="3.40.190.10">
    <property type="entry name" value="Periplasmic binding protein-like II"/>
    <property type="match status" value="2"/>
</dbReference>
<dbReference type="SUPFAM" id="SSF53850">
    <property type="entry name" value="Periplasmic binding protein-like II"/>
    <property type="match status" value="1"/>
</dbReference>
<keyword evidence="2" id="KW-0813">Transport</keyword>
<evidence type="ECO:0000256" key="2">
    <source>
        <dbReference type="ARBA" id="ARBA00022448"/>
    </source>
</evidence>
<comment type="similarity">
    <text evidence="1">Belongs to the bacterial solute-binding protein 1 family.</text>
</comment>
<keyword evidence="3" id="KW-0732">Signal</keyword>
<dbReference type="EMBL" id="UYIT01000006">
    <property type="protein sequence ID" value="VDG94050.1"/>
    <property type="molecule type" value="Genomic_DNA"/>
</dbReference>
<dbReference type="Pfam" id="PF13416">
    <property type="entry name" value="SBP_bac_8"/>
    <property type="match status" value="1"/>
</dbReference>
<protein>
    <submittedName>
        <fullName evidence="4">Maltose/maltodextrin-binding periplasmic protein MalE</fullName>
    </submittedName>
</protein>
<dbReference type="GO" id="GO:0030288">
    <property type="term" value="C:outer membrane-bounded periplasmic space"/>
    <property type="evidence" value="ECO:0007669"/>
    <property type="project" value="UniProtKB-ARBA"/>
</dbReference>
<reference evidence="4 5" key="1">
    <citation type="submission" date="2018-11" db="EMBL/GenBank/DDBJ databases">
        <authorList>
            <consortium name="Pathogen Informatics"/>
        </authorList>
    </citation>
    <scope>NUCLEOTIDE SEQUENCE [LARGE SCALE GENOMIC DNA]</scope>
    <source>
        <strain evidence="4 5">NCTC11868</strain>
    </source>
</reference>
<dbReference type="PANTHER" id="PTHR30061:SF50">
    <property type="entry name" value="MALTOSE_MALTODEXTRIN-BINDING PERIPLASMIC PROTEIN"/>
    <property type="match status" value="1"/>
</dbReference>
<evidence type="ECO:0000313" key="5">
    <source>
        <dbReference type="Proteomes" id="UP000274225"/>
    </source>
</evidence>
<organism evidence="4 5">
    <name type="scientific">Shigella dysenteriae</name>
    <dbReference type="NCBI Taxonomy" id="622"/>
    <lineage>
        <taxon>Bacteria</taxon>
        <taxon>Pseudomonadati</taxon>
        <taxon>Pseudomonadota</taxon>
        <taxon>Gammaproteobacteria</taxon>
        <taxon>Enterobacterales</taxon>
        <taxon>Enterobacteriaceae</taxon>
        <taxon>Shigella</taxon>
    </lineage>
</organism>
<accession>A0A3P6L144</accession>
<dbReference type="AlphaFoldDB" id="A0A3P6L144"/>
<name>A0A3P6L144_SHIDY</name>
<evidence type="ECO:0000256" key="1">
    <source>
        <dbReference type="ARBA" id="ARBA00008520"/>
    </source>
</evidence>
<dbReference type="GO" id="GO:0015768">
    <property type="term" value="P:maltose transport"/>
    <property type="evidence" value="ECO:0007669"/>
    <property type="project" value="TreeGrafter"/>
</dbReference>
<proteinExistence type="inferred from homology"/>
<gene>
    <name evidence="4" type="primary">malE_1</name>
    <name evidence="4" type="ORF">NCTC11868_03984</name>
</gene>
<sequence>MKLSNIVTVIILANSSTLTPQAMAEKLIPETDAELLVWSDATSVEYMKYAAKEFNKDFGYKVKFTFRNIAPMDAASRIMQDGGTTRVADVAEIEHDTLGRLVVAGGVMENMVSAERIKKTFIPGAVSAATYNNISYGFPVSFATLALFYNKDLLNTAPKTFEEINTFSKSLIIHPSINMLCYGMYKIIMFHVCLLPCMVPTNSVKPVTILKL</sequence>
<dbReference type="GO" id="GO:1901982">
    <property type="term" value="F:maltose binding"/>
    <property type="evidence" value="ECO:0007669"/>
    <property type="project" value="TreeGrafter"/>
</dbReference>
<evidence type="ECO:0000256" key="3">
    <source>
        <dbReference type="ARBA" id="ARBA00022729"/>
    </source>
</evidence>
<dbReference type="InterPro" id="IPR006059">
    <property type="entry name" value="SBP"/>
</dbReference>
<dbReference type="GO" id="GO:0042956">
    <property type="term" value="P:maltodextrin transmembrane transport"/>
    <property type="evidence" value="ECO:0007669"/>
    <property type="project" value="TreeGrafter"/>
</dbReference>